<keyword evidence="3 10" id="KW-0328">Glycosyltransferase</keyword>
<dbReference type="Proteomes" id="UP000663829">
    <property type="component" value="Unassembled WGS sequence"/>
</dbReference>
<keyword evidence="4" id="KW-0808">Transferase</keyword>
<feature type="compositionally biased region" description="Basic and acidic residues" evidence="11">
    <location>
        <begin position="1"/>
        <end position="12"/>
    </location>
</feature>
<dbReference type="GO" id="GO:0016758">
    <property type="term" value="F:hexosyltransferase activity"/>
    <property type="evidence" value="ECO:0007669"/>
    <property type="project" value="InterPro"/>
</dbReference>
<comment type="caution">
    <text evidence="12">The sequence shown here is derived from an EMBL/GenBank/DDBJ whole genome shotgun (WGS) entry which is preliminary data.</text>
</comment>
<evidence type="ECO:0000256" key="2">
    <source>
        <dbReference type="ARBA" id="ARBA00008661"/>
    </source>
</evidence>
<keyword evidence="8 10" id="KW-0333">Golgi apparatus</keyword>
<dbReference type="InterPro" id="IPR002659">
    <property type="entry name" value="Glyco_trans_31"/>
</dbReference>
<dbReference type="Pfam" id="PF01762">
    <property type="entry name" value="Galactosyl_T"/>
    <property type="match status" value="1"/>
</dbReference>
<evidence type="ECO:0000256" key="11">
    <source>
        <dbReference type="SAM" id="MobiDB-lite"/>
    </source>
</evidence>
<protein>
    <recommendedName>
        <fullName evidence="10">Hexosyltransferase</fullName>
        <ecNumber evidence="10">2.4.1.-</ecNumber>
    </recommendedName>
</protein>
<dbReference type="GO" id="GO:0006493">
    <property type="term" value="P:protein O-linked glycosylation"/>
    <property type="evidence" value="ECO:0007669"/>
    <property type="project" value="TreeGrafter"/>
</dbReference>
<keyword evidence="7" id="KW-1133">Transmembrane helix</keyword>
<evidence type="ECO:0000256" key="9">
    <source>
        <dbReference type="ARBA" id="ARBA00023136"/>
    </source>
</evidence>
<keyword evidence="14" id="KW-1185">Reference proteome</keyword>
<proteinExistence type="inferred from homology"/>
<reference evidence="12" key="1">
    <citation type="submission" date="2021-02" db="EMBL/GenBank/DDBJ databases">
        <authorList>
            <person name="Nowell W R."/>
        </authorList>
    </citation>
    <scope>NUCLEOTIDE SEQUENCE</scope>
</reference>
<feature type="region of interest" description="Disordered" evidence="11">
    <location>
        <begin position="1"/>
        <end position="27"/>
    </location>
</feature>
<keyword evidence="6" id="KW-0735">Signal-anchor</keyword>
<keyword evidence="5" id="KW-0812">Transmembrane</keyword>
<dbReference type="PANTHER" id="PTHR11214:SF378">
    <property type="entry name" value="BETA-1,3-GALACTOSYLTRANSFERASE 4"/>
    <property type="match status" value="1"/>
</dbReference>
<evidence type="ECO:0000313" key="14">
    <source>
        <dbReference type="Proteomes" id="UP000663829"/>
    </source>
</evidence>
<evidence type="ECO:0000256" key="7">
    <source>
        <dbReference type="ARBA" id="ARBA00022989"/>
    </source>
</evidence>
<evidence type="ECO:0000256" key="4">
    <source>
        <dbReference type="ARBA" id="ARBA00022679"/>
    </source>
</evidence>
<dbReference type="Gene3D" id="3.90.550.50">
    <property type="match status" value="1"/>
</dbReference>
<evidence type="ECO:0000313" key="13">
    <source>
        <dbReference type="EMBL" id="CAF3664467.1"/>
    </source>
</evidence>
<evidence type="ECO:0000256" key="8">
    <source>
        <dbReference type="ARBA" id="ARBA00023034"/>
    </source>
</evidence>
<evidence type="ECO:0000256" key="3">
    <source>
        <dbReference type="ARBA" id="ARBA00022676"/>
    </source>
</evidence>
<evidence type="ECO:0000313" key="12">
    <source>
        <dbReference type="EMBL" id="CAF0877845.1"/>
    </source>
</evidence>
<gene>
    <name evidence="12" type="ORF">GPM918_LOCUS7448</name>
    <name evidence="13" type="ORF">SRO942_LOCUS7448</name>
</gene>
<accession>A0A813XL78</accession>
<dbReference type="EMBL" id="CAJNOQ010001220">
    <property type="protein sequence ID" value="CAF0877845.1"/>
    <property type="molecule type" value="Genomic_DNA"/>
</dbReference>
<dbReference type="PANTHER" id="PTHR11214">
    <property type="entry name" value="BETA-1,3-N-ACETYLGLUCOSAMINYLTRANSFERASE"/>
    <property type="match status" value="1"/>
</dbReference>
<dbReference type="AlphaFoldDB" id="A0A813XL78"/>
<feature type="compositionally biased region" description="Polar residues" evidence="11">
    <location>
        <begin position="13"/>
        <end position="26"/>
    </location>
</feature>
<dbReference type="EMBL" id="CAJOBC010001220">
    <property type="protein sequence ID" value="CAF3664467.1"/>
    <property type="molecule type" value="Genomic_DNA"/>
</dbReference>
<dbReference type="GO" id="GO:0000139">
    <property type="term" value="C:Golgi membrane"/>
    <property type="evidence" value="ECO:0007669"/>
    <property type="project" value="UniProtKB-SubCell"/>
</dbReference>
<evidence type="ECO:0000256" key="6">
    <source>
        <dbReference type="ARBA" id="ARBA00022968"/>
    </source>
</evidence>
<sequence length="322" mass="37212">MLFYLPKDDEQTPKQFGQKKQNQSGYSAIKSERSPSYLVHKRIGFKNPVVLPCEKLKSTKTLLITILSRSSNSYVREAIRKTWGALRTYNHIDIRLVFFVAVDDTMLRQIEIEQLLYHDVVQITLPENYAVVSYKELASLCWSQRYCSSVEYIFKADEDIHLNTPLLAKTVEKFYENVSLPNIPLIFGWFRYKSRVDRVGRYVVTEEEYDEFYYPPYTFGIGYLLTKAGRNGLCAAANTPHPVTRVGDAYITGILRGHAQVGFAFFADLHFIYSYSLSGDKCKDYFIHDEKLLICMASLHSGIHNASHEYVHTWNSIYSDPE</sequence>
<name>A0A813XL78_9BILA</name>
<organism evidence="12 14">
    <name type="scientific">Didymodactylos carnosus</name>
    <dbReference type="NCBI Taxonomy" id="1234261"/>
    <lineage>
        <taxon>Eukaryota</taxon>
        <taxon>Metazoa</taxon>
        <taxon>Spiralia</taxon>
        <taxon>Gnathifera</taxon>
        <taxon>Rotifera</taxon>
        <taxon>Eurotatoria</taxon>
        <taxon>Bdelloidea</taxon>
        <taxon>Philodinida</taxon>
        <taxon>Philodinidae</taxon>
        <taxon>Didymodactylos</taxon>
    </lineage>
</organism>
<dbReference type="Proteomes" id="UP000681722">
    <property type="component" value="Unassembled WGS sequence"/>
</dbReference>
<comment type="subcellular location">
    <subcellularLocation>
        <location evidence="1 10">Golgi apparatus membrane</location>
        <topology evidence="1 10">Single-pass type II membrane protein</topology>
    </subcellularLocation>
</comment>
<comment type="similarity">
    <text evidence="2 10">Belongs to the glycosyltransferase 31 family.</text>
</comment>
<evidence type="ECO:0000256" key="10">
    <source>
        <dbReference type="RuleBase" id="RU363063"/>
    </source>
</evidence>
<evidence type="ECO:0000256" key="5">
    <source>
        <dbReference type="ARBA" id="ARBA00022692"/>
    </source>
</evidence>
<keyword evidence="9" id="KW-0472">Membrane</keyword>
<dbReference type="OrthoDB" id="5512589at2759"/>
<dbReference type="EC" id="2.4.1.-" evidence="10"/>
<evidence type="ECO:0000256" key="1">
    <source>
        <dbReference type="ARBA" id="ARBA00004323"/>
    </source>
</evidence>